<proteinExistence type="predicted"/>
<dbReference type="PANTHER" id="PTHR35861:SF2">
    <property type="entry name" value="FELS-2 PROPHAGE PROTEIN"/>
    <property type="match status" value="1"/>
</dbReference>
<dbReference type="InterPro" id="IPR052042">
    <property type="entry name" value="Tail_sheath_structural"/>
</dbReference>
<evidence type="ECO:0000313" key="1">
    <source>
        <dbReference type="EMBL" id="MEQ2400150.1"/>
    </source>
</evidence>
<protein>
    <submittedName>
        <fullName evidence="1">Phage tail protein</fullName>
    </submittedName>
</protein>
<dbReference type="EMBL" id="JBBMFO010000001">
    <property type="protein sequence ID" value="MEQ2400150.1"/>
    <property type="molecule type" value="Genomic_DNA"/>
</dbReference>
<gene>
    <name evidence="1" type="ORF">WMO19_00875</name>
</gene>
<name>A0ABV1CDY6_9FIRM</name>
<dbReference type="PANTHER" id="PTHR35861">
    <property type="match status" value="1"/>
</dbReference>
<sequence>MAYRHGVYTREIPTRIVPPVRVDCGLPVVFGTAPINKAIDPAETNRPYLIFSYEEAVKKFGFSEDWENYTLSEMIYSQFALYGMAPIVLVNVLDPKKHMETGNGTFEIVRGKGQLKVAGVIPESLKIKAQNGAEVFNLAEDYIIEFENDNDYPNIIVTAEKMVDGTYTAEFDKITPEKITKKEIIGGIDGATNKKTGLELVSEVYPRFGLVPGIVAAPGYSGDSEVAAIMETKAARINGVFKADALIDLDADKNYDEVSREKNIKNFVSTHQFVCYPKVGLGDKVYNLSTHMIGVINQTDFDNDDIPYVSPSNKMIKIDKTIMKGEERLFGLDEANYLNGQGVVTAFNFSGWKLWGNRTGAYPSNTDVKDAFIPIRRMFNWVANTLVLTFWNKVDNPMNKRSVETIIDSANLWLNGLVAQGCLYGARVKVLTDENPITDLMDGIIRFHVYMTPPAPMRQIEFIQEYNVEYLSTFVETIAAL</sequence>
<comment type="caution">
    <text evidence="1">The sequence shown here is derived from an EMBL/GenBank/DDBJ whole genome shotgun (WGS) entry which is preliminary data.</text>
</comment>
<reference evidence="1 2" key="1">
    <citation type="submission" date="2024-03" db="EMBL/GenBank/DDBJ databases">
        <title>Human intestinal bacterial collection.</title>
        <authorList>
            <person name="Pauvert C."/>
            <person name="Hitch T.C.A."/>
            <person name="Clavel T."/>
        </authorList>
    </citation>
    <scope>NUCLEOTIDE SEQUENCE [LARGE SCALE GENOMIC DNA]</scope>
    <source>
        <strain evidence="1 2">CLA-SR-H025</strain>
    </source>
</reference>
<dbReference type="Proteomes" id="UP001447979">
    <property type="component" value="Unassembled WGS sequence"/>
</dbReference>
<evidence type="ECO:0000313" key="2">
    <source>
        <dbReference type="Proteomes" id="UP001447979"/>
    </source>
</evidence>
<accession>A0ABV1CDY6</accession>
<organism evidence="1 2">
    <name type="scientific">Peptoniphilus hominis</name>
    <name type="common">ex Hitch et al. 2025</name>
    <dbReference type="NCBI Taxonomy" id="3133174"/>
    <lineage>
        <taxon>Bacteria</taxon>
        <taxon>Bacillati</taxon>
        <taxon>Bacillota</taxon>
        <taxon>Tissierellia</taxon>
        <taxon>Tissierellales</taxon>
        <taxon>Peptoniphilaceae</taxon>
        <taxon>Peptoniphilus</taxon>
    </lineage>
</organism>
<keyword evidence="2" id="KW-1185">Reference proteome</keyword>
<dbReference type="RefSeq" id="WP_349169825.1">
    <property type="nucleotide sequence ID" value="NZ_JBBMFO010000001.1"/>
</dbReference>